<reference evidence="3" key="1">
    <citation type="submission" date="2019-04" db="EMBL/GenBank/DDBJ databases">
        <title>Friends and foes A comparative genomics studyof 23 Aspergillus species from section Flavi.</title>
        <authorList>
            <consortium name="DOE Joint Genome Institute"/>
            <person name="Kjaerbolling I."/>
            <person name="Vesth T."/>
            <person name="Frisvad J.C."/>
            <person name="Nybo J.L."/>
            <person name="Theobald S."/>
            <person name="Kildgaard S."/>
            <person name="Isbrandt T."/>
            <person name="Kuo A."/>
            <person name="Sato A."/>
            <person name="Lyhne E.K."/>
            <person name="Kogle M.E."/>
            <person name="Wiebenga A."/>
            <person name="Kun R.S."/>
            <person name="Lubbers R.J."/>
            <person name="Makela M.R."/>
            <person name="Barry K."/>
            <person name="Chovatia M."/>
            <person name="Clum A."/>
            <person name="Daum C."/>
            <person name="Haridas S."/>
            <person name="He G."/>
            <person name="LaButti K."/>
            <person name="Lipzen A."/>
            <person name="Mondo S."/>
            <person name="Riley R."/>
            <person name="Salamov A."/>
            <person name="Simmons B.A."/>
            <person name="Magnuson J.K."/>
            <person name="Henrissat B."/>
            <person name="Mortensen U.H."/>
            <person name="Larsen T.O."/>
            <person name="Devries R.P."/>
            <person name="Grigoriev I.V."/>
            <person name="Machida M."/>
            <person name="Baker S.E."/>
            <person name="Andersen M.R."/>
        </authorList>
    </citation>
    <scope>NUCLEOTIDE SEQUENCE [LARGE SCALE GENOMIC DNA]</scope>
    <source>
        <strain evidence="3">CBS 130017</strain>
    </source>
</reference>
<dbReference type="SUPFAM" id="SSF56112">
    <property type="entry name" value="Protein kinase-like (PK-like)"/>
    <property type="match status" value="1"/>
</dbReference>
<dbReference type="Proteomes" id="UP000325945">
    <property type="component" value="Unassembled WGS sequence"/>
</dbReference>
<dbReference type="GO" id="GO:0004672">
    <property type="term" value="F:protein kinase activity"/>
    <property type="evidence" value="ECO:0007669"/>
    <property type="project" value="InterPro"/>
</dbReference>
<keyword evidence="2" id="KW-0418">Kinase</keyword>
<dbReference type="EMBL" id="ML741762">
    <property type="protein sequence ID" value="KAE8333456.1"/>
    <property type="molecule type" value="Genomic_DNA"/>
</dbReference>
<dbReference type="PROSITE" id="PS50011">
    <property type="entry name" value="PROTEIN_KINASE_DOM"/>
    <property type="match status" value="1"/>
</dbReference>
<dbReference type="InterPro" id="IPR000719">
    <property type="entry name" value="Prot_kinase_dom"/>
</dbReference>
<proteinExistence type="predicted"/>
<dbReference type="InterPro" id="IPR051678">
    <property type="entry name" value="AGP_Transferase"/>
</dbReference>
<feature type="domain" description="Protein kinase" evidence="1">
    <location>
        <begin position="1"/>
        <end position="236"/>
    </location>
</feature>
<dbReference type="Gene3D" id="3.90.1200.10">
    <property type="match status" value="1"/>
</dbReference>
<keyword evidence="3" id="KW-1185">Reference proteome</keyword>
<accession>A0A5N6XM89</accession>
<organism evidence="2 3">
    <name type="scientific">Aspergillus sergii</name>
    <dbReference type="NCBI Taxonomy" id="1034303"/>
    <lineage>
        <taxon>Eukaryota</taxon>
        <taxon>Fungi</taxon>
        <taxon>Dikarya</taxon>
        <taxon>Ascomycota</taxon>
        <taxon>Pezizomycotina</taxon>
        <taxon>Eurotiomycetes</taxon>
        <taxon>Eurotiomycetidae</taxon>
        <taxon>Eurotiales</taxon>
        <taxon>Aspergillaceae</taxon>
        <taxon>Aspergillus</taxon>
        <taxon>Aspergillus subgen. Circumdati</taxon>
    </lineage>
</organism>
<dbReference type="PANTHER" id="PTHR21310">
    <property type="entry name" value="AMINOGLYCOSIDE PHOSPHOTRANSFERASE-RELATED-RELATED"/>
    <property type="match status" value="1"/>
</dbReference>
<sequence>MGHGVALIEAENMRFLAANSKVSVPKVHAAFKDPGTKKTYIIMQYFHGNTLQELLSSLTQVEKATICSLIRDAITELRSIPPPDYLGMLNRQPYLDGVFWTEGLDPKVSGPFENQEDMNLAILEKLRQTESEPYIRLLRNMVNRTLNGHRTVFTHGDLQPKNIIVERLGDRDGCPEFRITLLDWESAGWYPEFWDFCNATIACRFKPDWLELVPDILDQYPVEFLMMQVVYSSVFY</sequence>
<dbReference type="PANTHER" id="PTHR21310:SF48">
    <property type="entry name" value="AMINOGLYCOSIDE PHOSPHOTRANSFERASE DOMAIN-CONTAINING PROTEIN"/>
    <property type="match status" value="1"/>
</dbReference>
<name>A0A5N6XM89_9EURO</name>
<dbReference type="InterPro" id="IPR002575">
    <property type="entry name" value="Aminoglycoside_PTrfase"/>
</dbReference>
<keyword evidence="2" id="KW-0808">Transferase</keyword>
<dbReference type="CDD" id="cd05120">
    <property type="entry name" value="APH_ChoK_like"/>
    <property type="match status" value="1"/>
</dbReference>
<dbReference type="GO" id="GO:0005524">
    <property type="term" value="F:ATP binding"/>
    <property type="evidence" value="ECO:0007669"/>
    <property type="project" value="InterPro"/>
</dbReference>
<evidence type="ECO:0000259" key="1">
    <source>
        <dbReference type="PROSITE" id="PS50011"/>
    </source>
</evidence>
<evidence type="ECO:0000313" key="2">
    <source>
        <dbReference type="EMBL" id="KAE8333456.1"/>
    </source>
</evidence>
<protein>
    <submittedName>
        <fullName evidence="2">Kinase-like domain-containing protein</fullName>
    </submittedName>
</protein>
<dbReference type="InterPro" id="IPR011009">
    <property type="entry name" value="Kinase-like_dom_sf"/>
</dbReference>
<gene>
    <name evidence="2" type="ORF">BDV39DRAFT_165811</name>
</gene>
<dbReference type="Pfam" id="PF01636">
    <property type="entry name" value="APH"/>
    <property type="match status" value="1"/>
</dbReference>
<evidence type="ECO:0000313" key="3">
    <source>
        <dbReference type="Proteomes" id="UP000325945"/>
    </source>
</evidence>
<dbReference type="AlphaFoldDB" id="A0A5N6XM89"/>